<sequence length="998" mass="108131">MYATQLLRALVRVGAEDFSRWGIELLVGQLYDESRLVAHAALDVLDEACDNEEYLEAVLCAPPSVLHLGDKGQLLMAKLVSSPRGFRAYQEANFINTLLDKWAATYNYKYVRMMQTAVADSLTHHQRGDDGNYGRRTGSKHVVHDVFVLPHLYGSLTQHKDGFSVLMQHEAVKNMVQVMKNGNVATAKDIYELKVAIWAMGHVGLSSDGAGFLSCEGVLTSLTQLAASCPVYSVRGTCFHALCLVATTRDGASLLRKYGWESVTRHHHEPWQYVEELMESWGGTNNQGQGDENYISVRGHQISESDADDLELSKSGGFYVGDDSDDCSDGGSLLVDGIGLDDTYPTSGKSQTLPHKSKPSSMMGHQRSLSDCAPVLEELPSSDPPQSAPSQDDLTLGKRSSIRLSKIFSSMRRKQERRRESTCSRTSNSSTTSDRMMSAFLQSAKKLRGTSSRSHSLTDHFGSDDEAADQRYTISSDSLSDPAQDQDFPTSDMHLDDGYQLAVHTPAQFRPHVESRLSPIASGASLSTIGSQAVIEGGVDLMRGTRGGSIRGSSGALFAEDSGGGGTGGSGGGGSATPGVLGSGVATGQPLSTQSYLTLRNITKHRRVVSESTQEEKNSRNSLKGFLSSSYDQGVPYLMRDLLDVRGMVRSPSGCSEVSSVRSFGIRGGGTGAGTGRGVSMSGLTHHQSGQCYVGFALPLDLDLLLYDASSDKKSHPEGVGMTVAITNGTTGKDRFPAITESEFESLSEENSSGRKADIVRREKEEADGKNKRVDSDDTGLELHCKQTCLACFSLTSPSPKLNSSPVHQCENEGQVMDAVVESPPLQRVKAITELSEASESSSVNSQGWDDLVDGKSGPERINQTLVRKEILRLITNLLSSIVAKSAESGLLTLKQRWPQAFRDLCLYSEICLILASYSFRLTARRFIQELFMDLPLNEIFAEANRILTTELEGLCEAQNQALNPSSPPLHGFSLQPPAMADIAEVTLSDKSDKEEEC</sequence>
<feature type="region of interest" description="Disordered" evidence="1">
    <location>
        <begin position="344"/>
        <end position="467"/>
    </location>
</feature>
<feature type="compositionally biased region" description="Gly residues" evidence="1">
    <location>
        <begin position="562"/>
        <end position="576"/>
    </location>
</feature>
<evidence type="ECO:0000313" key="3">
    <source>
        <dbReference type="EMBL" id="ROT70346.1"/>
    </source>
</evidence>
<feature type="region of interest" description="Disordered" evidence="1">
    <location>
        <begin position="553"/>
        <end position="583"/>
    </location>
</feature>
<dbReference type="SMART" id="SM01310">
    <property type="entry name" value="RICTOR_V"/>
    <property type="match status" value="1"/>
</dbReference>
<dbReference type="InterPro" id="IPR016024">
    <property type="entry name" value="ARM-type_fold"/>
</dbReference>
<reference evidence="3 4" key="2">
    <citation type="submission" date="2019-01" db="EMBL/GenBank/DDBJ databases">
        <title>The decoding of complex shrimp genome reveals the adaptation for benthos swimmer, frequently molting mechanism and breeding impact on genome.</title>
        <authorList>
            <person name="Sun Y."/>
            <person name="Gao Y."/>
            <person name="Yu Y."/>
        </authorList>
    </citation>
    <scope>NUCLEOTIDE SEQUENCE [LARGE SCALE GENOMIC DNA]</scope>
    <source>
        <tissue evidence="3">Muscle</tissue>
    </source>
</reference>
<feature type="compositionally biased region" description="Low complexity" evidence="1">
    <location>
        <begin position="423"/>
        <end position="433"/>
    </location>
</feature>
<accession>A0A3R7SQ21</accession>
<dbReference type="PANTHER" id="PTHR13298">
    <property type="entry name" value="CYTOSOLIC REGULATOR PIANISSIMO"/>
    <property type="match status" value="1"/>
</dbReference>
<dbReference type="Proteomes" id="UP000283509">
    <property type="component" value="Unassembled WGS sequence"/>
</dbReference>
<feature type="compositionally biased region" description="Polar residues" evidence="1">
    <location>
        <begin position="344"/>
        <end position="354"/>
    </location>
</feature>
<dbReference type="SMART" id="SM01303">
    <property type="entry name" value="RasGEF_N_2"/>
    <property type="match status" value="1"/>
</dbReference>
<comment type="caution">
    <text evidence="3">The sequence shown here is derived from an EMBL/GenBank/DDBJ whole genome shotgun (WGS) entry which is preliminary data.</text>
</comment>
<dbReference type="InterPro" id="IPR029452">
    <property type="entry name" value="RICTOR_V"/>
</dbReference>
<dbReference type="EMBL" id="QCYY01002439">
    <property type="protein sequence ID" value="ROT70346.1"/>
    <property type="molecule type" value="Genomic_DNA"/>
</dbReference>
<feature type="compositionally biased region" description="Basic and acidic residues" evidence="1">
    <location>
        <begin position="752"/>
        <end position="776"/>
    </location>
</feature>
<feature type="region of interest" description="Disordered" evidence="1">
    <location>
        <begin position="743"/>
        <end position="776"/>
    </location>
</feature>
<protein>
    <recommendedName>
        <fullName evidence="2">Rapamycin-insensitive companion of mTOR domain-containing protein</fullName>
    </recommendedName>
</protein>
<dbReference type="STRING" id="6689.A0A3R7SQ21"/>
<reference evidence="3 4" key="1">
    <citation type="submission" date="2018-04" db="EMBL/GenBank/DDBJ databases">
        <authorList>
            <person name="Zhang X."/>
            <person name="Yuan J."/>
            <person name="Li F."/>
            <person name="Xiang J."/>
        </authorList>
    </citation>
    <scope>NUCLEOTIDE SEQUENCE [LARGE SCALE GENOMIC DNA]</scope>
    <source>
        <tissue evidence="3">Muscle</tissue>
    </source>
</reference>
<dbReference type="GO" id="GO:0038203">
    <property type="term" value="P:TORC2 signaling"/>
    <property type="evidence" value="ECO:0007669"/>
    <property type="project" value="TreeGrafter"/>
</dbReference>
<evidence type="ECO:0000313" key="4">
    <source>
        <dbReference type="Proteomes" id="UP000283509"/>
    </source>
</evidence>
<evidence type="ECO:0000256" key="1">
    <source>
        <dbReference type="SAM" id="MobiDB-lite"/>
    </source>
</evidence>
<feature type="domain" description="Rapamycin-insensitive companion of mTOR" evidence="2">
    <location>
        <begin position="190"/>
        <end position="262"/>
    </location>
</feature>
<dbReference type="AlphaFoldDB" id="A0A3R7SQ21"/>
<dbReference type="GO" id="GO:0031932">
    <property type="term" value="C:TORC2 complex"/>
    <property type="evidence" value="ECO:0007669"/>
    <property type="project" value="InterPro"/>
</dbReference>
<proteinExistence type="predicted"/>
<dbReference type="InterPro" id="IPR028268">
    <property type="entry name" value="Pianissimo_fam"/>
</dbReference>
<dbReference type="GO" id="GO:0043539">
    <property type="term" value="F:protein serine/threonine kinase activator activity"/>
    <property type="evidence" value="ECO:0007669"/>
    <property type="project" value="TreeGrafter"/>
</dbReference>
<name>A0A3R7SQ21_PENVA</name>
<dbReference type="Pfam" id="PF14663">
    <property type="entry name" value="RasGEF_N_2"/>
    <property type="match status" value="1"/>
</dbReference>
<gene>
    <name evidence="3" type="ORF">C7M84_011376</name>
</gene>
<dbReference type="GO" id="GO:0051897">
    <property type="term" value="P:positive regulation of phosphatidylinositol 3-kinase/protein kinase B signal transduction"/>
    <property type="evidence" value="ECO:0007669"/>
    <property type="project" value="TreeGrafter"/>
</dbReference>
<evidence type="ECO:0000259" key="2">
    <source>
        <dbReference type="SMART" id="SM01310"/>
    </source>
</evidence>
<dbReference type="SUPFAM" id="SSF48371">
    <property type="entry name" value="ARM repeat"/>
    <property type="match status" value="1"/>
</dbReference>
<keyword evidence="4" id="KW-1185">Reference proteome</keyword>
<dbReference type="Pfam" id="PF14668">
    <property type="entry name" value="RICTOR_V"/>
    <property type="match status" value="1"/>
</dbReference>
<dbReference type="InterPro" id="IPR029453">
    <property type="entry name" value="Rictor_IV"/>
</dbReference>
<dbReference type="PANTHER" id="PTHR13298:SF11">
    <property type="entry name" value="RAPAMYCIN-INSENSITIVE COMPANION OF MTOR"/>
    <property type="match status" value="1"/>
</dbReference>
<dbReference type="OrthoDB" id="271111at2759"/>
<organism evidence="3 4">
    <name type="scientific">Penaeus vannamei</name>
    <name type="common">Whiteleg shrimp</name>
    <name type="synonym">Litopenaeus vannamei</name>
    <dbReference type="NCBI Taxonomy" id="6689"/>
    <lineage>
        <taxon>Eukaryota</taxon>
        <taxon>Metazoa</taxon>
        <taxon>Ecdysozoa</taxon>
        <taxon>Arthropoda</taxon>
        <taxon>Crustacea</taxon>
        <taxon>Multicrustacea</taxon>
        <taxon>Malacostraca</taxon>
        <taxon>Eumalacostraca</taxon>
        <taxon>Eucarida</taxon>
        <taxon>Decapoda</taxon>
        <taxon>Dendrobranchiata</taxon>
        <taxon>Penaeoidea</taxon>
        <taxon>Penaeidae</taxon>
        <taxon>Penaeus</taxon>
    </lineage>
</organism>